<reference evidence="2" key="1">
    <citation type="journal article" date="2020" name="Genome Biol.">
        <title>Gamete binning: chromosome-level and haplotype-resolved genome assembly enabled by high-throughput single-cell sequencing of gamete genomes.</title>
        <authorList>
            <person name="Campoy J.A."/>
            <person name="Sun H."/>
            <person name="Goel M."/>
            <person name="Jiao W.-B."/>
            <person name="Folz-Donahue K."/>
            <person name="Wang N."/>
            <person name="Rubio M."/>
            <person name="Liu C."/>
            <person name="Kukat C."/>
            <person name="Ruiz D."/>
            <person name="Huettel B."/>
            <person name="Schneeberger K."/>
        </authorList>
    </citation>
    <scope>NUCLEOTIDE SEQUENCE [LARGE SCALE GENOMIC DNA]</scope>
    <source>
        <strain evidence="2">cv. Rojo Pasion</strain>
    </source>
</reference>
<gene>
    <name evidence="1" type="ORF">ORAREDHAP_LOCUS42749</name>
</gene>
<organism evidence="1 2">
    <name type="scientific">Prunus armeniaca</name>
    <name type="common">Apricot</name>
    <name type="synonym">Armeniaca vulgaris</name>
    <dbReference type="NCBI Taxonomy" id="36596"/>
    <lineage>
        <taxon>Eukaryota</taxon>
        <taxon>Viridiplantae</taxon>
        <taxon>Streptophyta</taxon>
        <taxon>Embryophyta</taxon>
        <taxon>Tracheophyta</taxon>
        <taxon>Spermatophyta</taxon>
        <taxon>Magnoliopsida</taxon>
        <taxon>eudicotyledons</taxon>
        <taxon>Gunneridae</taxon>
        <taxon>Pentapetalae</taxon>
        <taxon>rosids</taxon>
        <taxon>fabids</taxon>
        <taxon>Rosales</taxon>
        <taxon>Rosaceae</taxon>
        <taxon>Amygdaloideae</taxon>
        <taxon>Amygdaleae</taxon>
        <taxon>Prunus</taxon>
    </lineage>
</organism>
<dbReference type="Proteomes" id="UP000507245">
    <property type="component" value="Unassembled WGS sequence"/>
</dbReference>
<sequence length="75" mass="7997">MSFSFALLLFVDVRHESDYSRSPTEVSIDTGSISSVEVVRADDVHPSTSGRRIEEAEADVSVAEPGEGVLTVVTG</sequence>
<proteinExistence type="predicted"/>
<name>A0A6J5XSE2_PRUAR</name>
<evidence type="ECO:0000313" key="2">
    <source>
        <dbReference type="Proteomes" id="UP000507245"/>
    </source>
</evidence>
<keyword evidence="2" id="KW-1185">Reference proteome</keyword>
<dbReference type="AlphaFoldDB" id="A0A6J5XSE2"/>
<accession>A0A6J5XSE2</accession>
<dbReference type="EMBL" id="CAEKKB010000007">
    <property type="protein sequence ID" value="CAB4316690.1"/>
    <property type="molecule type" value="Genomic_DNA"/>
</dbReference>
<evidence type="ECO:0000313" key="1">
    <source>
        <dbReference type="EMBL" id="CAB4316690.1"/>
    </source>
</evidence>
<protein>
    <submittedName>
        <fullName evidence="1">Uncharacterized protein</fullName>
    </submittedName>
</protein>